<dbReference type="GO" id="GO:0022857">
    <property type="term" value="F:transmembrane transporter activity"/>
    <property type="evidence" value="ECO:0007669"/>
    <property type="project" value="InterPro"/>
</dbReference>
<feature type="transmembrane region" description="Helical" evidence="8">
    <location>
        <begin position="136"/>
        <end position="155"/>
    </location>
</feature>
<organism evidence="9 10">
    <name type="scientific">Pseudoroseicyclus aestuarii</name>
    <dbReference type="NCBI Taxonomy" id="1795041"/>
    <lineage>
        <taxon>Bacteria</taxon>
        <taxon>Pseudomonadati</taxon>
        <taxon>Pseudomonadota</taxon>
        <taxon>Alphaproteobacteria</taxon>
        <taxon>Rhodobacterales</taxon>
        <taxon>Paracoccaceae</taxon>
        <taxon>Pseudoroseicyclus</taxon>
    </lineage>
</organism>
<feature type="transmembrane region" description="Helical" evidence="8">
    <location>
        <begin position="167"/>
        <end position="189"/>
    </location>
</feature>
<dbReference type="InterPro" id="IPR037294">
    <property type="entry name" value="ABC_BtuC-like"/>
</dbReference>
<keyword evidence="6 8" id="KW-1133">Transmembrane helix</keyword>
<evidence type="ECO:0000256" key="5">
    <source>
        <dbReference type="ARBA" id="ARBA00022692"/>
    </source>
</evidence>
<dbReference type="Pfam" id="PF01032">
    <property type="entry name" value="FecCD"/>
    <property type="match status" value="1"/>
</dbReference>
<keyword evidence="5 8" id="KW-0812">Transmembrane</keyword>
<feature type="transmembrane region" description="Helical" evidence="8">
    <location>
        <begin position="209"/>
        <end position="228"/>
    </location>
</feature>
<evidence type="ECO:0000256" key="6">
    <source>
        <dbReference type="ARBA" id="ARBA00022989"/>
    </source>
</evidence>
<evidence type="ECO:0000256" key="3">
    <source>
        <dbReference type="ARBA" id="ARBA00022448"/>
    </source>
</evidence>
<dbReference type="EMBL" id="QJTE01000002">
    <property type="protein sequence ID" value="PYE84489.1"/>
    <property type="molecule type" value="Genomic_DNA"/>
</dbReference>
<comment type="caution">
    <text evidence="9">The sequence shown here is derived from an EMBL/GenBank/DDBJ whole genome shotgun (WGS) entry which is preliminary data.</text>
</comment>
<feature type="transmembrane region" description="Helical" evidence="8">
    <location>
        <begin position="66"/>
        <end position="91"/>
    </location>
</feature>
<dbReference type="PANTHER" id="PTHR30472:SF25">
    <property type="entry name" value="ABC TRANSPORTER PERMEASE PROTEIN MJ0876-RELATED"/>
    <property type="match status" value="1"/>
</dbReference>
<dbReference type="InterPro" id="IPR000522">
    <property type="entry name" value="ABC_transptr_permease_BtuC"/>
</dbReference>
<proteinExistence type="inferred from homology"/>
<dbReference type="SUPFAM" id="SSF81345">
    <property type="entry name" value="ABC transporter involved in vitamin B12 uptake, BtuC"/>
    <property type="match status" value="1"/>
</dbReference>
<dbReference type="GO" id="GO:0005886">
    <property type="term" value="C:plasma membrane"/>
    <property type="evidence" value="ECO:0007669"/>
    <property type="project" value="UniProtKB-SubCell"/>
</dbReference>
<dbReference type="Proteomes" id="UP000248311">
    <property type="component" value="Unassembled WGS sequence"/>
</dbReference>
<dbReference type="RefSeq" id="WP_110813579.1">
    <property type="nucleotide sequence ID" value="NZ_QJTE01000002.1"/>
</dbReference>
<dbReference type="CDD" id="cd06550">
    <property type="entry name" value="TM_ABC_iron-siderophores_like"/>
    <property type="match status" value="1"/>
</dbReference>
<feature type="transmembrane region" description="Helical" evidence="8">
    <location>
        <begin position="262"/>
        <end position="286"/>
    </location>
</feature>
<reference evidence="9 10" key="1">
    <citation type="submission" date="2018-06" db="EMBL/GenBank/DDBJ databases">
        <title>Genomic Encyclopedia of Type Strains, Phase III (KMG-III): the genomes of soil and plant-associated and newly described type strains.</title>
        <authorList>
            <person name="Whitman W."/>
        </authorList>
    </citation>
    <scope>NUCLEOTIDE SEQUENCE [LARGE SCALE GENOMIC DNA]</scope>
    <source>
        <strain evidence="9 10">CECT 9025</strain>
    </source>
</reference>
<comment type="subcellular location">
    <subcellularLocation>
        <location evidence="1">Cell membrane</location>
        <topology evidence="1">Multi-pass membrane protein</topology>
    </subcellularLocation>
</comment>
<keyword evidence="4" id="KW-1003">Cell membrane</keyword>
<dbReference type="FunFam" id="1.10.3470.10:FF:000001">
    <property type="entry name" value="Vitamin B12 ABC transporter permease BtuC"/>
    <property type="match status" value="1"/>
</dbReference>
<feature type="transmembrane region" description="Helical" evidence="8">
    <location>
        <begin position="324"/>
        <end position="345"/>
    </location>
</feature>
<dbReference type="PANTHER" id="PTHR30472">
    <property type="entry name" value="FERRIC ENTEROBACTIN TRANSPORT SYSTEM PERMEASE PROTEIN"/>
    <property type="match status" value="1"/>
</dbReference>
<keyword evidence="10" id="KW-1185">Reference proteome</keyword>
<keyword evidence="7 8" id="KW-0472">Membrane</keyword>
<dbReference type="GO" id="GO:0033214">
    <property type="term" value="P:siderophore-iron import into cell"/>
    <property type="evidence" value="ECO:0007669"/>
    <property type="project" value="TreeGrafter"/>
</dbReference>
<feature type="transmembrane region" description="Helical" evidence="8">
    <location>
        <begin position="298"/>
        <end position="317"/>
    </location>
</feature>
<gene>
    <name evidence="9" type="ORF">DFP88_102289</name>
</gene>
<evidence type="ECO:0000256" key="1">
    <source>
        <dbReference type="ARBA" id="ARBA00004651"/>
    </source>
</evidence>
<evidence type="ECO:0000256" key="7">
    <source>
        <dbReference type="ARBA" id="ARBA00023136"/>
    </source>
</evidence>
<keyword evidence="3" id="KW-0813">Transport</keyword>
<evidence type="ECO:0000256" key="2">
    <source>
        <dbReference type="ARBA" id="ARBA00007935"/>
    </source>
</evidence>
<accession>A0A318SVT9</accession>
<dbReference type="AlphaFoldDB" id="A0A318SVT9"/>
<feature type="transmembrane region" description="Helical" evidence="8">
    <location>
        <begin position="103"/>
        <end position="124"/>
    </location>
</feature>
<evidence type="ECO:0000256" key="4">
    <source>
        <dbReference type="ARBA" id="ARBA00022475"/>
    </source>
</evidence>
<protein>
    <submittedName>
        <fullName evidence="9">Iron complex transport system permease protein</fullName>
    </submittedName>
</protein>
<name>A0A318SVT9_9RHOB</name>
<sequence length="351" mass="36316">MTALPAAAPALAAHAAQMRWRRGCVAVLAGLVLAALLASLMSGPSPLPPLEALRALILPDEAERVARVIVWTVRLPQALTALLVGAALALAGAEMQTILDNPLASPFTLGISSAASFGAALALILGVSVPGLPAEWLVPANAFLFAALAMALLRSVAGRPGTGPSTLVLLGIALVFAFNAMVALLQYTASQSALQQFVFWTMGSVGQTGWGRIGVLALALAVVAPLSWRARWMLTALRLGEDRARSFGIDTGRLRTMALIRITLLSALSVAFVGTIGFVGLVGPHIARLLVGEDHVHFLPASALTGALVMLLAAILSELIVQGVVLPIGIVTSLVGVPVFLALVLRRKDGL</sequence>
<dbReference type="OrthoDB" id="9811975at2"/>
<evidence type="ECO:0000313" key="9">
    <source>
        <dbReference type="EMBL" id="PYE84489.1"/>
    </source>
</evidence>
<dbReference type="Gene3D" id="1.10.3470.10">
    <property type="entry name" value="ABC transporter involved in vitamin B12 uptake, BtuC"/>
    <property type="match status" value="1"/>
</dbReference>
<evidence type="ECO:0000256" key="8">
    <source>
        <dbReference type="SAM" id="Phobius"/>
    </source>
</evidence>
<evidence type="ECO:0000313" key="10">
    <source>
        <dbReference type="Proteomes" id="UP000248311"/>
    </source>
</evidence>
<comment type="similarity">
    <text evidence="2">Belongs to the binding-protein-dependent transport system permease family. FecCD subfamily.</text>
</comment>